<dbReference type="AlphaFoldDB" id="A0AAD9GAG8"/>
<dbReference type="Pfam" id="PF02940">
    <property type="entry name" value="mRNA_triPase"/>
    <property type="match status" value="1"/>
</dbReference>
<evidence type="ECO:0000256" key="4">
    <source>
        <dbReference type="ARBA" id="ARBA00022664"/>
    </source>
</evidence>
<keyword evidence="11" id="KW-1185">Reference proteome</keyword>
<evidence type="ECO:0000256" key="5">
    <source>
        <dbReference type="ARBA" id="ARBA00022801"/>
    </source>
</evidence>
<evidence type="ECO:0000256" key="2">
    <source>
        <dbReference type="ARBA" id="ARBA00004123"/>
    </source>
</evidence>
<dbReference type="PANTHER" id="PTHR28118">
    <property type="entry name" value="POLYNUCLEOTIDE 5'-TRIPHOSPHATASE-RELATED"/>
    <property type="match status" value="1"/>
</dbReference>
<dbReference type="EC" id="3.6.1.74" evidence="7"/>
<reference evidence="10" key="1">
    <citation type="journal article" date="2014" name="Nucleic Acids Res.">
        <title>The evolutionary dynamics of variant antigen genes in Babesia reveal a history of genomic innovation underlying host-parasite interaction.</title>
        <authorList>
            <person name="Jackson A.P."/>
            <person name="Otto T.D."/>
            <person name="Darby A."/>
            <person name="Ramaprasad A."/>
            <person name="Xia D."/>
            <person name="Echaide I.E."/>
            <person name="Farber M."/>
            <person name="Gahlot S."/>
            <person name="Gamble J."/>
            <person name="Gupta D."/>
            <person name="Gupta Y."/>
            <person name="Jackson L."/>
            <person name="Malandrin L."/>
            <person name="Malas T.B."/>
            <person name="Moussa E."/>
            <person name="Nair M."/>
            <person name="Reid A.J."/>
            <person name="Sanders M."/>
            <person name="Sharma J."/>
            <person name="Tracey A."/>
            <person name="Quail M.A."/>
            <person name="Weir W."/>
            <person name="Wastling J.M."/>
            <person name="Hall N."/>
            <person name="Willadsen P."/>
            <person name="Lingelbach K."/>
            <person name="Shiels B."/>
            <person name="Tait A."/>
            <person name="Berriman M."/>
            <person name="Allred D.R."/>
            <person name="Pain A."/>
        </authorList>
    </citation>
    <scope>NUCLEOTIDE SEQUENCE</scope>
    <source>
        <strain evidence="10">1802A</strain>
    </source>
</reference>
<sequence>MVVEARDTIAGSSAVDCDVIATRLSERLESLSTDGPLAEALQRGDFKSESGAMRCELEIEVRFGIIKYHRDGQRVVLPVTTDALVSERAPVKFVAGVSEAQYKAASATLKQVSEDNKAKSNWKSRLGVLTFDRFFKLPDYEEAVRISVPQSQANSRDKSFEAIRKVKLVSWNVFTGQPSISAHRNDETAIDSGPEHLDYRIAINLEYKVPLRDMPATSAAKICRKKARDSYMNTKGHLRFDLSCVQSVDNDPGGGDGGPCSYEVELELDGSAVIEVLMNESLDHSKRAQLLKYHCATLVRSVKQLRDLIAKGDAGIPGADTLATNLMTTKLGLCDLRFVQHDAESVRRYRKAISPQLPLIGDYLFRAVTPAIEKSAHKRHTRSPYREYIDCIPGPYVVMHSGPLHGKRVVLCTRDHHSSDNSAIENKLS</sequence>
<dbReference type="InterPro" id="IPR040343">
    <property type="entry name" value="Cet1/Ctl1"/>
</dbReference>
<evidence type="ECO:0000313" key="11">
    <source>
        <dbReference type="Proteomes" id="UP001195914"/>
    </source>
</evidence>
<organism evidence="10 11">
    <name type="scientific">Babesia divergens</name>
    <dbReference type="NCBI Taxonomy" id="32595"/>
    <lineage>
        <taxon>Eukaryota</taxon>
        <taxon>Sar</taxon>
        <taxon>Alveolata</taxon>
        <taxon>Apicomplexa</taxon>
        <taxon>Aconoidasida</taxon>
        <taxon>Piroplasmida</taxon>
        <taxon>Babesiidae</taxon>
        <taxon>Babesia</taxon>
    </lineage>
</organism>
<comment type="subcellular location">
    <subcellularLocation>
        <location evidence="2">Nucleus</location>
    </subcellularLocation>
</comment>
<dbReference type="GO" id="GO:0004651">
    <property type="term" value="F:polynucleotide 5'-phosphatase activity"/>
    <property type="evidence" value="ECO:0007669"/>
    <property type="project" value="InterPro"/>
</dbReference>
<gene>
    <name evidence="10" type="ORF">X943_001355</name>
</gene>
<dbReference type="InterPro" id="IPR037009">
    <property type="entry name" value="mRNA_triPase_Cet1_sf"/>
</dbReference>
<reference evidence="10" key="2">
    <citation type="submission" date="2021-05" db="EMBL/GenBank/DDBJ databases">
        <authorList>
            <person name="Pain A."/>
        </authorList>
    </citation>
    <scope>NUCLEOTIDE SEQUENCE</scope>
    <source>
        <strain evidence="10">1802A</strain>
    </source>
</reference>
<dbReference type="CDD" id="cd07470">
    <property type="entry name" value="CYTH-like_mRNA_RTPase"/>
    <property type="match status" value="1"/>
</dbReference>
<dbReference type="GO" id="GO:0006397">
    <property type="term" value="P:mRNA processing"/>
    <property type="evidence" value="ECO:0007669"/>
    <property type="project" value="UniProtKB-KW"/>
</dbReference>
<dbReference type="Gene3D" id="3.20.100.10">
    <property type="entry name" value="mRNA triphosphatase Cet1-like"/>
    <property type="match status" value="1"/>
</dbReference>
<keyword evidence="4" id="KW-0507">mRNA processing</keyword>
<dbReference type="GO" id="GO:0140818">
    <property type="term" value="F:mRNA 5'-triphosphate monophosphatase activity"/>
    <property type="evidence" value="ECO:0007669"/>
    <property type="project" value="UniProtKB-EC"/>
</dbReference>
<dbReference type="InterPro" id="IPR004206">
    <property type="entry name" value="mRNA_triPase_Cet1"/>
</dbReference>
<proteinExistence type="inferred from homology"/>
<evidence type="ECO:0000256" key="7">
    <source>
        <dbReference type="ARBA" id="ARBA00035028"/>
    </source>
</evidence>
<name>A0AAD9GAG8_BABDI</name>
<dbReference type="Proteomes" id="UP001195914">
    <property type="component" value="Unassembled WGS sequence"/>
</dbReference>
<evidence type="ECO:0000313" key="10">
    <source>
        <dbReference type="EMBL" id="KAK1934780.1"/>
    </source>
</evidence>
<comment type="cofactor">
    <cofactor evidence="1">
        <name>Mg(2+)</name>
        <dbReference type="ChEBI" id="CHEBI:18420"/>
    </cofactor>
</comment>
<protein>
    <recommendedName>
        <fullName evidence="7">mRNA 5'-phosphatase</fullName>
        <ecNumber evidence="7">3.6.1.74</ecNumber>
    </recommendedName>
</protein>
<evidence type="ECO:0000256" key="6">
    <source>
        <dbReference type="ARBA" id="ARBA00023242"/>
    </source>
</evidence>
<evidence type="ECO:0000256" key="1">
    <source>
        <dbReference type="ARBA" id="ARBA00001946"/>
    </source>
</evidence>
<evidence type="ECO:0000256" key="3">
    <source>
        <dbReference type="ARBA" id="ARBA00006345"/>
    </source>
</evidence>
<keyword evidence="6" id="KW-0539">Nucleus</keyword>
<comment type="similarity">
    <text evidence="3">Belongs to the fungal TPase family.</text>
</comment>
<comment type="caution">
    <text evidence="10">The sequence shown here is derived from an EMBL/GenBank/DDBJ whole genome shotgun (WGS) entry which is preliminary data.</text>
</comment>
<dbReference type="EMBL" id="JAHBMH010000062">
    <property type="protein sequence ID" value="KAK1934780.1"/>
    <property type="molecule type" value="Genomic_DNA"/>
</dbReference>
<dbReference type="InterPro" id="IPR033469">
    <property type="entry name" value="CYTH-like_dom_sf"/>
</dbReference>
<evidence type="ECO:0000259" key="9">
    <source>
        <dbReference type="Pfam" id="PF02940"/>
    </source>
</evidence>
<accession>A0AAD9GAG8</accession>
<evidence type="ECO:0000256" key="8">
    <source>
        <dbReference type="ARBA" id="ARBA00047740"/>
    </source>
</evidence>
<dbReference type="SUPFAM" id="SSF55154">
    <property type="entry name" value="CYTH-like phosphatases"/>
    <property type="match status" value="1"/>
</dbReference>
<dbReference type="GO" id="GO:0005634">
    <property type="term" value="C:nucleus"/>
    <property type="evidence" value="ECO:0007669"/>
    <property type="project" value="UniProtKB-SubCell"/>
</dbReference>
<keyword evidence="5" id="KW-0378">Hydrolase</keyword>
<comment type="catalytic activity">
    <reaction evidence="8">
        <text>a 5'-end triphospho-ribonucleoside in mRNA + H2O = a 5'-end diphospho-ribonucleoside in mRNA + phosphate + H(+)</text>
        <dbReference type="Rhea" id="RHEA:67004"/>
        <dbReference type="Rhea" id="RHEA-COMP:17164"/>
        <dbReference type="Rhea" id="RHEA-COMP:17165"/>
        <dbReference type="ChEBI" id="CHEBI:15377"/>
        <dbReference type="ChEBI" id="CHEBI:15378"/>
        <dbReference type="ChEBI" id="CHEBI:43474"/>
        <dbReference type="ChEBI" id="CHEBI:167616"/>
        <dbReference type="ChEBI" id="CHEBI:167618"/>
        <dbReference type="EC" id="3.6.1.74"/>
    </reaction>
    <physiologicalReaction direction="left-to-right" evidence="8">
        <dbReference type="Rhea" id="RHEA:67005"/>
    </physiologicalReaction>
</comment>
<dbReference type="PANTHER" id="PTHR28118:SF1">
    <property type="entry name" value="POLYNUCLEOTIDE 5'-TRIPHOSPHATASE CTL1-RELATED"/>
    <property type="match status" value="1"/>
</dbReference>
<feature type="domain" description="mRNA triphosphatase Cet1-like" evidence="9">
    <location>
        <begin position="53"/>
        <end position="268"/>
    </location>
</feature>